<organism evidence="3 4">
    <name type="scientific">Jannaschia faecimaris</name>
    <dbReference type="NCBI Taxonomy" id="1244108"/>
    <lineage>
        <taxon>Bacteria</taxon>
        <taxon>Pseudomonadati</taxon>
        <taxon>Pseudomonadota</taxon>
        <taxon>Alphaproteobacteria</taxon>
        <taxon>Rhodobacterales</taxon>
        <taxon>Roseobacteraceae</taxon>
        <taxon>Jannaschia</taxon>
    </lineage>
</organism>
<name>A0A1H3LSC0_9RHOB</name>
<dbReference type="Pfam" id="PF02636">
    <property type="entry name" value="Methyltransf_28"/>
    <property type="match status" value="1"/>
</dbReference>
<keyword evidence="1 3" id="KW-0489">Methyltransferase</keyword>
<dbReference type="EMBL" id="FNPX01000002">
    <property type="protein sequence ID" value="SDY66878.1"/>
    <property type="molecule type" value="Genomic_DNA"/>
</dbReference>
<dbReference type="PANTHER" id="PTHR12049">
    <property type="entry name" value="PROTEIN ARGININE METHYLTRANSFERASE NDUFAF7, MITOCHONDRIAL"/>
    <property type="match status" value="1"/>
</dbReference>
<dbReference type="STRING" id="1244108.SAMN05444004_102286"/>
<accession>A0A1H3LSC0</accession>
<dbReference type="AlphaFoldDB" id="A0A1H3LSC0"/>
<dbReference type="Gene3D" id="3.40.50.12710">
    <property type="match status" value="1"/>
</dbReference>
<protein>
    <submittedName>
        <fullName evidence="3">SAM-dependent methyltransferase, MidA family</fullName>
    </submittedName>
</protein>
<dbReference type="InterPro" id="IPR003788">
    <property type="entry name" value="NDUFAF7"/>
</dbReference>
<reference evidence="4" key="1">
    <citation type="submission" date="2016-10" db="EMBL/GenBank/DDBJ databases">
        <authorList>
            <person name="Varghese N."/>
            <person name="Submissions S."/>
        </authorList>
    </citation>
    <scope>NUCLEOTIDE SEQUENCE [LARGE SCALE GENOMIC DNA]</scope>
    <source>
        <strain evidence="4">DSM 100420</strain>
    </source>
</reference>
<evidence type="ECO:0000256" key="1">
    <source>
        <dbReference type="ARBA" id="ARBA00022603"/>
    </source>
</evidence>
<dbReference type="GO" id="GO:0035243">
    <property type="term" value="F:protein-arginine omega-N symmetric methyltransferase activity"/>
    <property type="evidence" value="ECO:0007669"/>
    <property type="project" value="TreeGrafter"/>
</dbReference>
<dbReference type="SUPFAM" id="SSF53335">
    <property type="entry name" value="S-adenosyl-L-methionine-dependent methyltransferases"/>
    <property type="match status" value="1"/>
</dbReference>
<evidence type="ECO:0000256" key="2">
    <source>
        <dbReference type="ARBA" id="ARBA00022679"/>
    </source>
</evidence>
<evidence type="ECO:0000313" key="3">
    <source>
        <dbReference type="EMBL" id="SDY66878.1"/>
    </source>
</evidence>
<keyword evidence="2 3" id="KW-0808">Transferase</keyword>
<dbReference type="InterPro" id="IPR038375">
    <property type="entry name" value="NDUFAF7_sf"/>
</dbReference>
<dbReference type="InterPro" id="IPR029063">
    <property type="entry name" value="SAM-dependent_MTases_sf"/>
</dbReference>
<gene>
    <name evidence="3" type="ORF">SAMN05444004_102286</name>
</gene>
<proteinExistence type="predicted"/>
<dbReference type="PANTHER" id="PTHR12049:SF7">
    <property type="entry name" value="PROTEIN ARGININE METHYLTRANSFERASE NDUFAF7, MITOCHONDRIAL"/>
    <property type="match status" value="1"/>
</dbReference>
<evidence type="ECO:0000313" key="4">
    <source>
        <dbReference type="Proteomes" id="UP000198914"/>
    </source>
</evidence>
<keyword evidence="4" id="KW-1185">Reference proteome</keyword>
<dbReference type="GO" id="GO:0032259">
    <property type="term" value="P:methylation"/>
    <property type="evidence" value="ECO:0007669"/>
    <property type="project" value="UniProtKB-KW"/>
</dbReference>
<sequence>MIDTLRDHLLARIHATGPLTVADYMSDCLLHPTLGYYSTRDPFGKAGDFTTAPEISQMFGEMLGLCLAQTWIEQGRPARFALTELGPGRGTLTADVLRVGRAVAGFVEAAEVHLVEASPTLREVQAASLSGHAPVWHDTVDTLPELPQFLLANEFLDALPIRQHVRDGTEWRERLVTADGDSLTFALSPPVPVPELAHHDVPDGTLVERCPGLPGLVASVADRVSGGGAAIFIDYGHWRSRGDTLQALRAHAPEDPLAHPGQADLTAHVDFEAVARAARPARVSLMTTQGVLLERLGITARAQALARGLTGAALDAHVTAHRRLTHPTKMGDLFKAMALVPPEAALPPGFDP</sequence>
<dbReference type="Proteomes" id="UP000198914">
    <property type="component" value="Unassembled WGS sequence"/>
</dbReference>